<dbReference type="PANTHER" id="PTHR43000">
    <property type="entry name" value="DTDP-D-GLUCOSE 4,6-DEHYDRATASE-RELATED"/>
    <property type="match status" value="1"/>
</dbReference>
<dbReference type="Proteomes" id="UP000051660">
    <property type="component" value="Unassembled WGS sequence"/>
</dbReference>
<feature type="domain" description="NAD(P)-binding" evidence="8">
    <location>
        <begin position="5"/>
        <end position="337"/>
    </location>
</feature>
<evidence type="ECO:0000313" key="10">
    <source>
        <dbReference type="Proteomes" id="UP000051660"/>
    </source>
</evidence>
<dbReference type="NCBIfam" id="TIGR01181">
    <property type="entry name" value="dTDP_gluc_dehyt"/>
    <property type="match status" value="1"/>
</dbReference>
<dbReference type="EC" id="4.2.1.46" evidence="4 7"/>
<organism evidence="9 10">
    <name type="scientific">Bradyrhizobium lablabi</name>
    <dbReference type="NCBI Taxonomy" id="722472"/>
    <lineage>
        <taxon>Bacteria</taxon>
        <taxon>Pseudomonadati</taxon>
        <taxon>Pseudomonadota</taxon>
        <taxon>Alphaproteobacteria</taxon>
        <taxon>Hyphomicrobiales</taxon>
        <taxon>Nitrobacteraceae</taxon>
        <taxon>Bradyrhizobium</taxon>
    </lineage>
</organism>
<proteinExistence type="inferred from homology"/>
<dbReference type="InterPro" id="IPR016040">
    <property type="entry name" value="NAD(P)-bd_dom"/>
</dbReference>
<keyword evidence="6 7" id="KW-0456">Lyase</keyword>
<dbReference type="STRING" id="722472.SAMN05444321_7695"/>
<reference evidence="9 10" key="1">
    <citation type="submission" date="2014-03" db="EMBL/GenBank/DDBJ databases">
        <title>Bradyrhizobium valentinum sp. nov., isolated from effective nodules of Lupinus mariae-josephae, a lupine endemic of basic-lime soils in Eastern Spain.</title>
        <authorList>
            <person name="Duran D."/>
            <person name="Rey L."/>
            <person name="Navarro A."/>
            <person name="Busquets A."/>
            <person name="Imperial J."/>
            <person name="Ruiz-Argueso T."/>
        </authorList>
    </citation>
    <scope>NUCLEOTIDE SEQUENCE [LARGE SCALE GENOMIC DNA]</scope>
    <source>
        <strain evidence="9 10">CCBAU 23086</strain>
    </source>
</reference>
<dbReference type="Gene3D" id="3.40.50.720">
    <property type="entry name" value="NAD(P)-binding Rossmann-like Domain"/>
    <property type="match status" value="1"/>
</dbReference>
<dbReference type="GO" id="GO:0008460">
    <property type="term" value="F:dTDP-glucose 4,6-dehydratase activity"/>
    <property type="evidence" value="ECO:0007669"/>
    <property type="project" value="UniProtKB-EC"/>
</dbReference>
<evidence type="ECO:0000256" key="6">
    <source>
        <dbReference type="ARBA" id="ARBA00023239"/>
    </source>
</evidence>
<evidence type="ECO:0000256" key="5">
    <source>
        <dbReference type="ARBA" id="ARBA00023027"/>
    </source>
</evidence>
<evidence type="ECO:0000256" key="2">
    <source>
        <dbReference type="ARBA" id="ARBA00001911"/>
    </source>
</evidence>
<evidence type="ECO:0000256" key="4">
    <source>
        <dbReference type="ARBA" id="ARBA00011990"/>
    </source>
</evidence>
<comment type="caution">
    <text evidence="9">The sequence shown here is derived from an EMBL/GenBank/DDBJ whole genome shotgun (WGS) entry which is preliminary data.</text>
</comment>
<dbReference type="SUPFAM" id="SSF51735">
    <property type="entry name" value="NAD(P)-binding Rossmann-fold domains"/>
    <property type="match status" value="1"/>
</dbReference>
<dbReference type="CDD" id="cd05246">
    <property type="entry name" value="dTDP_GD_SDR_e"/>
    <property type="match status" value="1"/>
</dbReference>
<dbReference type="GO" id="GO:0009225">
    <property type="term" value="P:nucleotide-sugar metabolic process"/>
    <property type="evidence" value="ECO:0007669"/>
    <property type="project" value="InterPro"/>
</dbReference>
<keyword evidence="5" id="KW-0520">NAD</keyword>
<evidence type="ECO:0000313" key="9">
    <source>
        <dbReference type="EMBL" id="KRR24983.1"/>
    </source>
</evidence>
<protein>
    <recommendedName>
        <fullName evidence="4 7">dTDP-glucose 4,6-dehydratase</fullName>
        <ecNumber evidence="4 7">4.2.1.46</ecNumber>
    </recommendedName>
</protein>
<comment type="similarity">
    <text evidence="3 7">Belongs to the NAD(P)-dependent epimerase/dehydratase family. dTDP-glucose dehydratase subfamily.</text>
</comment>
<dbReference type="EMBL" id="LLYB01000059">
    <property type="protein sequence ID" value="KRR24983.1"/>
    <property type="molecule type" value="Genomic_DNA"/>
</dbReference>
<evidence type="ECO:0000256" key="7">
    <source>
        <dbReference type="RuleBase" id="RU004473"/>
    </source>
</evidence>
<dbReference type="OrthoDB" id="9801785at2"/>
<name>A0A0R3MY74_9BRAD</name>
<dbReference type="RefSeq" id="WP_057858216.1">
    <property type="nucleotide sequence ID" value="NZ_LLYB01000059.1"/>
</dbReference>
<dbReference type="InterPro" id="IPR005888">
    <property type="entry name" value="dTDP_Gluc_deHydtase"/>
</dbReference>
<sequence>MQSVLITGGAGFIGQNLVHAWRAAQPADRLTIVDAMTYAANVRSLEPLIADRSIEFVKGDIGDAALMQRLFDEHKFSRVAHLAAESHVDRSISDPEAFLQTNVLGTFTLLKTALDFWRAAAMLDTARFLHVSTDEVYGSLGPADPAFTESSPYRPNSPYAASKASSDHLVRAFVATYGMPALITNCSNNYGPYQHPEKLIPLMIIHALEGKPLPVYGDGSNVRDWLHVSDHCDALMNVIERGRTGETYNVGGGNERNNRDVVGLICDTIDAAFASDTRLAARFPTCPAAAAGSCRTLITYVTDRPGHDHRYAIDATKLATELGSRCKVDFERGLKQTVQWYLDHETWWRDVTSGAYKAWIDKNYGFRRAV</sequence>
<dbReference type="Gene3D" id="3.90.25.10">
    <property type="entry name" value="UDP-galactose 4-epimerase, domain 1"/>
    <property type="match status" value="1"/>
</dbReference>
<dbReference type="InterPro" id="IPR036291">
    <property type="entry name" value="NAD(P)-bd_dom_sf"/>
</dbReference>
<accession>A0A0R3MY74</accession>
<gene>
    <name evidence="9" type="ORF">CQ14_30650</name>
</gene>
<evidence type="ECO:0000259" key="8">
    <source>
        <dbReference type="Pfam" id="PF16363"/>
    </source>
</evidence>
<comment type="catalytic activity">
    <reaction evidence="1 7">
        <text>dTDP-alpha-D-glucose = dTDP-4-dehydro-6-deoxy-alpha-D-glucose + H2O</text>
        <dbReference type="Rhea" id="RHEA:17221"/>
        <dbReference type="ChEBI" id="CHEBI:15377"/>
        <dbReference type="ChEBI" id="CHEBI:57477"/>
        <dbReference type="ChEBI" id="CHEBI:57649"/>
        <dbReference type="EC" id="4.2.1.46"/>
    </reaction>
</comment>
<dbReference type="AlphaFoldDB" id="A0A0R3MY74"/>
<evidence type="ECO:0000256" key="1">
    <source>
        <dbReference type="ARBA" id="ARBA00001539"/>
    </source>
</evidence>
<evidence type="ECO:0000256" key="3">
    <source>
        <dbReference type="ARBA" id="ARBA00008178"/>
    </source>
</evidence>
<dbReference type="Pfam" id="PF16363">
    <property type="entry name" value="GDP_Man_Dehyd"/>
    <property type="match status" value="1"/>
</dbReference>
<comment type="cofactor">
    <cofactor evidence="2 7">
        <name>NAD(+)</name>
        <dbReference type="ChEBI" id="CHEBI:57540"/>
    </cofactor>
</comment>